<dbReference type="InterPro" id="IPR043129">
    <property type="entry name" value="ATPase_NBD"/>
</dbReference>
<dbReference type="OrthoDB" id="369851at2"/>
<dbReference type="SUPFAM" id="SSF53067">
    <property type="entry name" value="Actin-like ATPase domain"/>
    <property type="match status" value="1"/>
</dbReference>
<dbReference type="Proteomes" id="UP000323824">
    <property type="component" value="Chromosome"/>
</dbReference>
<dbReference type="Pfam" id="PF00480">
    <property type="entry name" value="ROK"/>
    <property type="match status" value="1"/>
</dbReference>
<dbReference type="RefSeq" id="WP_149568278.1">
    <property type="nucleotide sequence ID" value="NZ_CP035807.1"/>
</dbReference>
<reference evidence="2 3" key="1">
    <citation type="submission" date="2019-02" db="EMBL/GenBank/DDBJ databases">
        <authorList>
            <person name="Fomenkov A."/>
            <person name="Dubinina G."/>
            <person name="Grabovich M."/>
            <person name="Vincze T."/>
            <person name="Roberts R.J."/>
        </authorList>
    </citation>
    <scope>NUCLEOTIDE SEQUENCE [LARGE SCALE GENOMIC DNA]</scope>
    <source>
        <strain evidence="2 3">P</strain>
    </source>
</reference>
<protein>
    <submittedName>
        <fullName evidence="2">ROK family transcriptional regulator</fullName>
    </submittedName>
</protein>
<dbReference type="SUPFAM" id="SSF46785">
    <property type="entry name" value="Winged helix' DNA-binding domain"/>
    <property type="match status" value="1"/>
</dbReference>
<organism evidence="2 3">
    <name type="scientific">Thiospirochaeta perfilievii</name>
    <dbReference type="NCBI Taxonomy" id="252967"/>
    <lineage>
        <taxon>Bacteria</taxon>
        <taxon>Pseudomonadati</taxon>
        <taxon>Spirochaetota</taxon>
        <taxon>Spirochaetia</taxon>
        <taxon>Spirochaetales</taxon>
        <taxon>Spirochaetaceae</taxon>
        <taxon>Thiospirochaeta</taxon>
    </lineage>
</organism>
<keyword evidence="3" id="KW-1185">Reference proteome</keyword>
<dbReference type="Gene3D" id="1.10.10.10">
    <property type="entry name" value="Winged helix-like DNA-binding domain superfamily/Winged helix DNA-binding domain"/>
    <property type="match status" value="1"/>
</dbReference>
<evidence type="ECO:0000256" key="1">
    <source>
        <dbReference type="ARBA" id="ARBA00006479"/>
    </source>
</evidence>
<dbReference type="PANTHER" id="PTHR18964:SF149">
    <property type="entry name" value="BIFUNCTIONAL UDP-N-ACETYLGLUCOSAMINE 2-EPIMERASE_N-ACETYLMANNOSAMINE KINASE"/>
    <property type="match status" value="1"/>
</dbReference>
<dbReference type="EMBL" id="CP035807">
    <property type="protein sequence ID" value="QEN05037.1"/>
    <property type="molecule type" value="Genomic_DNA"/>
</dbReference>
<reference evidence="2 3" key="2">
    <citation type="submission" date="2019-09" db="EMBL/GenBank/DDBJ databases">
        <title>Complete Genome Sequence and Methylome Analysis of free living Spirochaetas.</title>
        <authorList>
            <person name="Leshcheva N."/>
            <person name="Mikheeva N."/>
        </authorList>
    </citation>
    <scope>NUCLEOTIDE SEQUENCE [LARGE SCALE GENOMIC DNA]</scope>
    <source>
        <strain evidence="2 3">P</strain>
    </source>
</reference>
<accession>A0A5C1QBY7</accession>
<dbReference type="CDD" id="cd23763">
    <property type="entry name" value="ASKHA_ATPase_ROK"/>
    <property type="match status" value="1"/>
</dbReference>
<dbReference type="AlphaFoldDB" id="A0A5C1QBY7"/>
<dbReference type="KEGG" id="sper:EW093_10060"/>
<dbReference type="Gene3D" id="3.30.420.40">
    <property type="match status" value="2"/>
</dbReference>
<evidence type="ECO:0000313" key="3">
    <source>
        <dbReference type="Proteomes" id="UP000323824"/>
    </source>
</evidence>
<comment type="similarity">
    <text evidence="1">Belongs to the ROK (NagC/XylR) family.</text>
</comment>
<sequence>MELETVADNKAFQKKANISLVMQTIRVNKQISRIDISRELGLDRSTITNIVSKLIEGELLVELAEGSSVSKGGRKPVLLGLNRDFGTVLGLEIQINLYRATLMNIDGSIIWNRSGNIGSSLNLYEIVSSIYTELKTYLDRNNSPLLGIGIGLPGHIDPENNTILASSPFFKESGYVEDFSKLFDFPVVLDNDANCCAWGVLEDRKEDSIKNFLYSILEFHGDREAESKLEIGFGIVINGDVYYGSNFAAGELGDDLVEDSHLIRDYNTFFTKLIKKLTQFISFLNPSHLFLGGEFINHQELITDIVGKSSINNKCEVLFSNRREFDVSFGAASMFIERLFKIPGLDNQRVTKLTWENILSLRSEKRGR</sequence>
<dbReference type="InterPro" id="IPR036388">
    <property type="entry name" value="WH-like_DNA-bd_sf"/>
</dbReference>
<proteinExistence type="inferred from homology"/>
<evidence type="ECO:0000313" key="2">
    <source>
        <dbReference type="EMBL" id="QEN05037.1"/>
    </source>
</evidence>
<gene>
    <name evidence="2" type="ORF">EW093_10060</name>
</gene>
<dbReference type="InterPro" id="IPR036390">
    <property type="entry name" value="WH_DNA-bd_sf"/>
</dbReference>
<dbReference type="PANTHER" id="PTHR18964">
    <property type="entry name" value="ROK (REPRESSOR, ORF, KINASE) FAMILY"/>
    <property type="match status" value="1"/>
</dbReference>
<name>A0A5C1QBY7_9SPIO</name>
<dbReference type="InterPro" id="IPR000600">
    <property type="entry name" value="ROK"/>
</dbReference>